<feature type="binding site" evidence="9">
    <location>
        <begin position="57"/>
        <end position="59"/>
    </location>
    <ligand>
        <name>5-amino-6-(D-ribitylamino)uracil</name>
        <dbReference type="ChEBI" id="CHEBI:15934"/>
    </ligand>
</feature>
<comment type="subunit">
    <text evidence="9">Forms an icosahedral capsid composed of 60 subunits, arranged as a dodecamer of pentamers.</text>
</comment>
<name>A0A1Y6G1G2_9GAMM</name>
<dbReference type="OrthoDB" id="9809709at2"/>
<feature type="binding site" evidence="9">
    <location>
        <position position="128"/>
    </location>
    <ligand>
        <name>(2S)-2-hydroxy-3-oxobutyl phosphate</name>
        <dbReference type="ChEBI" id="CHEBI:58830"/>
    </ligand>
</feature>
<keyword evidence="11" id="KW-1185">Reference proteome</keyword>
<evidence type="ECO:0000313" key="11">
    <source>
        <dbReference type="Proteomes" id="UP000194450"/>
    </source>
</evidence>
<feature type="binding site" evidence="9">
    <location>
        <begin position="81"/>
        <end position="83"/>
    </location>
    <ligand>
        <name>5-amino-6-(D-ribitylamino)uracil</name>
        <dbReference type="ChEBI" id="CHEBI:15934"/>
    </ligand>
</feature>
<sequence>MNVIEGGIAAPGKKFAIVVSRFNHFVVDSLLEGAIGTLKQYGQVSADDITVVKVPGAYEIPVTAQKLAASKKYDAIIAIGAVIRGGTPHFDFVAGEANSGLGRVALEFGIPVAFGVITVDSIEQAIERSGTKAGNKGAEAALSALEMVNVFEQL</sequence>
<reference evidence="11" key="1">
    <citation type="submission" date="2017-04" db="EMBL/GenBank/DDBJ databases">
        <authorList>
            <person name="Varghese N."/>
            <person name="Submissions S."/>
        </authorList>
    </citation>
    <scope>NUCLEOTIDE SEQUENCE [LARGE SCALE GENOMIC DNA]</scope>
</reference>
<dbReference type="HAMAP" id="MF_00178">
    <property type="entry name" value="Lumazine_synth"/>
    <property type="match status" value="1"/>
</dbReference>
<dbReference type="GO" id="GO:0009349">
    <property type="term" value="C:riboflavin synthase complex"/>
    <property type="evidence" value="ECO:0007669"/>
    <property type="project" value="UniProtKB-UniRule"/>
</dbReference>
<comment type="function">
    <text evidence="7 9">Catalyzes the formation of 6,7-dimethyl-8-ribityllumazine by condensation of 5-amino-6-(D-ribitylamino)uracil with 3,4-dihydroxy-2-butanone 4-phosphate. This is the penultimate step in the biosynthesis of riboflavin.</text>
</comment>
<gene>
    <name evidence="9" type="primary">ribH</name>
    <name evidence="10" type="ORF">SAMN06297229_2180</name>
</gene>
<dbReference type="PANTHER" id="PTHR21058:SF0">
    <property type="entry name" value="6,7-DIMETHYL-8-RIBITYLLUMAZINE SYNTHASE"/>
    <property type="match status" value="1"/>
</dbReference>
<feature type="active site" description="Proton donor" evidence="9">
    <location>
        <position position="89"/>
    </location>
</feature>
<feature type="binding site" evidence="9">
    <location>
        <position position="114"/>
    </location>
    <ligand>
        <name>5-amino-6-(D-ribitylamino)uracil</name>
        <dbReference type="ChEBI" id="CHEBI:15934"/>
    </ligand>
</feature>
<evidence type="ECO:0000256" key="9">
    <source>
        <dbReference type="HAMAP-Rule" id="MF_00178"/>
    </source>
</evidence>
<dbReference type="GO" id="GO:0005829">
    <property type="term" value="C:cytosol"/>
    <property type="evidence" value="ECO:0007669"/>
    <property type="project" value="TreeGrafter"/>
</dbReference>
<evidence type="ECO:0000256" key="6">
    <source>
        <dbReference type="ARBA" id="ARBA00048785"/>
    </source>
</evidence>
<proteinExistence type="inferred from homology"/>
<evidence type="ECO:0000256" key="5">
    <source>
        <dbReference type="ARBA" id="ARBA00022679"/>
    </source>
</evidence>
<dbReference type="InterPro" id="IPR002180">
    <property type="entry name" value="LS/RS"/>
</dbReference>
<feature type="binding site" evidence="9">
    <location>
        <begin position="86"/>
        <end position="87"/>
    </location>
    <ligand>
        <name>(2S)-2-hydroxy-3-oxobutyl phosphate</name>
        <dbReference type="ChEBI" id="CHEBI:58830"/>
    </ligand>
</feature>
<comment type="similarity">
    <text evidence="2 9">Belongs to the DMRL synthase family.</text>
</comment>
<dbReference type="PANTHER" id="PTHR21058">
    <property type="entry name" value="6,7-DIMETHYL-8-RIBITYLLUMAZINE SYNTHASE DMRL SYNTHASE LUMAZINE SYNTHASE"/>
    <property type="match status" value="1"/>
</dbReference>
<evidence type="ECO:0000256" key="3">
    <source>
        <dbReference type="ARBA" id="ARBA00012664"/>
    </source>
</evidence>
<protein>
    <recommendedName>
        <fullName evidence="8 9">6,7-dimethyl-8-ribityllumazine synthase</fullName>
        <shortName evidence="9">DMRL synthase</shortName>
        <shortName evidence="9">LS</shortName>
        <shortName evidence="9">Lumazine synthase</shortName>
        <ecNumber evidence="3 9">2.5.1.78</ecNumber>
    </recommendedName>
</protein>
<dbReference type="EC" id="2.5.1.78" evidence="3 9"/>
<dbReference type="CDD" id="cd09209">
    <property type="entry name" value="Lumazine_synthase-I"/>
    <property type="match status" value="1"/>
</dbReference>
<comment type="catalytic activity">
    <reaction evidence="6 9">
        <text>(2S)-2-hydroxy-3-oxobutyl phosphate + 5-amino-6-(D-ribitylamino)uracil = 6,7-dimethyl-8-(1-D-ribityl)lumazine + phosphate + 2 H2O + H(+)</text>
        <dbReference type="Rhea" id="RHEA:26152"/>
        <dbReference type="ChEBI" id="CHEBI:15377"/>
        <dbReference type="ChEBI" id="CHEBI:15378"/>
        <dbReference type="ChEBI" id="CHEBI:15934"/>
        <dbReference type="ChEBI" id="CHEBI:43474"/>
        <dbReference type="ChEBI" id="CHEBI:58201"/>
        <dbReference type="ChEBI" id="CHEBI:58830"/>
        <dbReference type="EC" id="2.5.1.78"/>
    </reaction>
</comment>
<keyword evidence="5 9" id="KW-0808">Transferase</keyword>
<dbReference type="RefSeq" id="WP_086435313.1">
    <property type="nucleotide sequence ID" value="NZ_FXWH01000003.1"/>
</dbReference>
<dbReference type="GO" id="GO:0009231">
    <property type="term" value="P:riboflavin biosynthetic process"/>
    <property type="evidence" value="ECO:0007669"/>
    <property type="project" value="UniProtKB-UniRule"/>
</dbReference>
<evidence type="ECO:0000256" key="1">
    <source>
        <dbReference type="ARBA" id="ARBA00004917"/>
    </source>
</evidence>
<evidence type="ECO:0000256" key="2">
    <source>
        <dbReference type="ARBA" id="ARBA00007424"/>
    </source>
</evidence>
<evidence type="ECO:0000256" key="4">
    <source>
        <dbReference type="ARBA" id="ARBA00022619"/>
    </source>
</evidence>
<dbReference type="InterPro" id="IPR034964">
    <property type="entry name" value="LS"/>
</dbReference>
<dbReference type="FunFam" id="3.40.50.960:FF:000001">
    <property type="entry name" value="6,7-dimethyl-8-ribityllumazine synthase"/>
    <property type="match status" value="1"/>
</dbReference>
<dbReference type="NCBIfam" id="NF000812">
    <property type="entry name" value="PRK00061.1-4"/>
    <property type="match status" value="1"/>
</dbReference>
<organism evidence="10 11">
    <name type="scientific">Pseudidiomarina planktonica</name>
    <dbReference type="NCBI Taxonomy" id="1323738"/>
    <lineage>
        <taxon>Bacteria</taxon>
        <taxon>Pseudomonadati</taxon>
        <taxon>Pseudomonadota</taxon>
        <taxon>Gammaproteobacteria</taxon>
        <taxon>Alteromonadales</taxon>
        <taxon>Idiomarinaceae</taxon>
        <taxon>Pseudidiomarina</taxon>
    </lineage>
</organism>
<accession>A0A1Y6G1G2</accession>
<dbReference type="NCBIfam" id="TIGR00114">
    <property type="entry name" value="lumazine-synth"/>
    <property type="match status" value="1"/>
</dbReference>
<dbReference type="SUPFAM" id="SSF52121">
    <property type="entry name" value="Lumazine synthase"/>
    <property type="match status" value="1"/>
</dbReference>
<evidence type="ECO:0000313" key="10">
    <source>
        <dbReference type="EMBL" id="SMQ80420.1"/>
    </source>
</evidence>
<dbReference type="Proteomes" id="UP000194450">
    <property type="component" value="Unassembled WGS sequence"/>
</dbReference>
<evidence type="ECO:0000256" key="8">
    <source>
        <dbReference type="ARBA" id="ARBA00072606"/>
    </source>
</evidence>
<keyword evidence="4 9" id="KW-0686">Riboflavin biosynthesis</keyword>
<dbReference type="AlphaFoldDB" id="A0A1Y6G1G2"/>
<dbReference type="Gene3D" id="3.40.50.960">
    <property type="entry name" value="Lumazine/riboflavin synthase"/>
    <property type="match status" value="1"/>
</dbReference>
<dbReference type="EMBL" id="FXWH01000003">
    <property type="protein sequence ID" value="SMQ80420.1"/>
    <property type="molecule type" value="Genomic_DNA"/>
</dbReference>
<dbReference type="InterPro" id="IPR036467">
    <property type="entry name" value="LS/RS_sf"/>
</dbReference>
<feature type="binding site" evidence="9">
    <location>
        <position position="22"/>
    </location>
    <ligand>
        <name>5-amino-6-(D-ribitylamino)uracil</name>
        <dbReference type="ChEBI" id="CHEBI:15934"/>
    </ligand>
</feature>
<dbReference type="UniPathway" id="UPA00275">
    <property type="reaction ID" value="UER00404"/>
</dbReference>
<evidence type="ECO:0000256" key="7">
    <source>
        <dbReference type="ARBA" id="ARBA00058151"/>
    </source>
</evidence>
<dbReference type="GO" id="GO:0000906">
    <property type="term" value="F:6,7-dimethyl-8-ribityllumazine synthase activity"/>
    <property type="evidence" value="ECO:0007669"/>
    <property type="project" value="UniProtKB-UniRule"/>
</dbReference>
<dbReference type="Pfam" id="PF00885">
    <property type="entry name" value="DMRL_synthase"/>
    <property type="match status" value="1"/>
</dbReference>
<comment type="pathway">
    <text evidence="1 9">Cofactor biosynthesis; riboflavin biosynthesis; riboflavin from 2-hydroxy-3-oxobutyl phosphate and 5-amino-6-(D-ribitylamino)uracil: step 1/2.</text>
</comment>